<gene>
    <name evidence="8" type="ORF">A6770_11470</name>
</gene>
<evidence type="ECO:0000256" key="2">
    <source>
        <dbReference type="ARBA" id="ARBA00022649"/>
    </source>
</evidence>
<organism evidence="8 9">
    <name type="scientific">Nostoc minutum NIES-26</name>
    <dbReference type="NCBI Taxonomy" id="1844469"/>
    <lineage>
        <taxon>Bacteria</taxon>
        <taxon>Bacillati</taxon>
        <taxon>Cyanobacteriota</taxon>
        <taxon>Cyanophyceae</taxon>
        <taxon>Nostocales</taxon>
        <taxon>Nostocaceae</taxon>
        <taxon>Nostoc</taxon>
    </lineage>
</organism>
<keyword evidence="6" id="KW-0694">RNA-binding</keyword>
<evidence type="ECO:0000256" key="4">
    <source>
        <dbReference type="ARBA" id="ARBA00022759"/>
    </source>
</evidence>
<dbReference type="PANTHER" id="PTHR34873:SF3">
    <property type="entry name" value="ADDICTION MODULE TOXIN, HICA FAMILY"/>
    <property type="match status" value="1"/>
</dbReference>
<dbReference type="GO" id="GO:0004519">
    <property type="term" value="F:endonuclease activity"/>
    <property type="evidence" value="ECO:0007669"/>
    <property type="project" value="UniProtKB-KW"/>
</dbReference>
<dbReference type="GO" id="GO:0003729">
    <property type="term" value="F:mRNA binding"/>
    <property type="evidence" value="ECO:0007669"/>
    <property type="project" value="InterPro"/>
</dbReference>
<accession>A0A367RT29</accession>
<sequence>MKAVSGKALCKILERQGWNLKRITGSHHIYAKKGIDAILSIPVHTNRDLPIGTLKSILKDAGLTEEDLD</sequence>
<dbReference type="Pfam" id="PF07927">
    <property type="entry name" value="HicA_toxin"/>
    <property type="match status" value="1"/>
</dbReference>
<dbReference type="EMBL" id="LXQD01000065">
    <property type="protein sequence ID" value="RCJ39698.1"/>
    <property type="molecule type" value="Genomic_DNA"/>
</dbReference>
<keyword evidence="3" id="KW-0540">Nuclease</keyword>
<evidence type="ECO:0000256" key="1">
    <source>
        <dbReference type="ARBA" id="ARBA00006620"/>
    </source>
</evidence>
<dbReference type="InterPro" id="IPR038570">
    <property type="entry name" value="HicA_sf"/>
</dbReference>
<dbReference type="Gene3D" id="3.30.920.30">
    <property type="entry name" value="Hypothetical protein"/>
    <property type="match status" value="1"/>
</dbReference>
<evidence type="ECO:0000256" key="5">
    <source>
        <dbReference type="ARBA" id="ARBA00022801"/>
    </source>
</evidence>
<evidence type="ECO:0000256" key="6">
    <source>
        <dbReference type="ARBA" id="ARBA00022884"/>
    </source>
</evidence>
<dbReference type="GO" id="GO:0016787">
    <property type="term" value="F:hydrolase activity"/>
    <property type="evidence" value="ECO:0007669"/>
    <property type="project" value="UniProtKB-KW"/>
</dbReference>
<keyword evidence="5" id="KW-0378">Hydrolase</keyword>
<keyword evidence="9" id="KW-1185">Reference proteome</keyword>
<evidence type="ECO:0000313" key="9">
    <source>
        <dbReference type="Proteomes" id="UP000252107"/>
    </source>
</evidence>
<comment type="caution">
    <text evidence="8">The sequence shown here is derived from an EMBL/GenBank/DDBJ whole genome shotgun (WGS) entry which is preliminary data.</text>
</comment>
<dbReference type="InterPro" id="IPR012933">
    <property type="entry name" value="HicA_mRNA_interferase"/>
</dbReference>
<dbReference type="Proteomes" id="UP000252107">
    <property type="component" value="Unassembled WGS sequence"/>
</dbReference>
<protein>
    <recommendedName>
        <fullName evidence="10">Addiction module toxin, HicA family</fullName>
    </recommendedName>
</protein>
<evidence type="ECO:0008006" key="10">
    <source>
        <dbReference type="Google" id="ProtNLM"/>
    </source>
</evidence>
<dbReference type="PANTHER" id="PTHR34873">
    <property type="entry name" value="SSR1766 PROTEIN"/>
    <property type="match status" value="1"/>
</dbReference>
<evidence type="ECO:0000256" key="3">
    <source>
        <dbReference type="ARBA" id="ARBA00022722"/>
    </source>
</evidence>
<name>A0A367RT29_9NOSO</name>
<keyword evidence="7" id="KW-0346">Stress response</keyword>
<keyword evidence="2" id="KW-1277">Toxin-antitoxin system</keyword>
<comment type="similarity">
    <text evidence="1">Belongs to the HicA mRNA interferase family.</text>
</comment>
<evidence type="ECO:0000256" key="7">
    <source>
        <dbReference type="ARBA" id="ARBA00023016"/>
    </source>
</evidence>
<dbReference type="SUPFAM" id="SSF54786">
    <property type="entry name" value="YcfA/nrd intein domain"/>
    <property type="match status" value="1"/>
</dbReference>
<evidence type="ECO:0000313" key="8">
    <source>
        <dbReference type="EMBL" id="RCJ39698.1"/>
    </source>
</evidence>
<dbReference type="AlphaFoldDB" id="A0A367RT29"/>
<proteinExistence type="inferred from homology"/>
<reference evidence="8" key="1">
    <citation type="submission" date="2016-04" db="EMBL/GenBank/DDBJ databases">
        <authorList>
            <person name="Tabuchi Yagui T.R."/>
        </authorList>
    </citation>
    <scope>NUCLEOTIDE SEQUENCE [LARGE SCALE GENOMIC DNA]</scope>
    <source>
        <strain evidence="8">NIES-26</strain>
    </source>
</reference>
<keyword evidence="4" id="KW-0255">Endonuclease</keyword>